<reference evidence="3" key="2">
    <citation type="journal article" date="2016" name="Sci. Rep.">
        <title>Dictyocaulus viviparus genome, variome and transcriptome elucidate lungworm biology and support future intervention.</title>
        <authorList>
            <person name="McNulty S.N."/>
            <person name="Strube C."/>
            <person name="Rosa B.A."/>
            <person name="Martin J.C."/>
            <person name="Tyagi R."/>
            <person name="Choi Y.J."/>
            <person name="Wang Q."/>
            <person name="Hallsworth Pepin K."/>
            <person name="Zhang X."/>
            <person name="Ozersky P."/>
            <person name="Wilson R.K."/>
            <person name="Sternberg P.W."/>
            <person name="Gasser R.B."/>
            <person name="Mitreva M."/>
        </authorList>
    </citation>
    <scope>NUCLEOTIDE SEQUENCE [LARGE SCALE GENOMIC DNA]</scope>
    <source>
        <strain evidence="3">HannoverDv2000</strain>
    </source>
</reference>
<protein>
    <submittedName>
        <fullName evidence="2">Uncharacterized protein</fullName>
    </submittedName>
</protein>
<gene>
    <name evidence="2" type="ORF">DICVIV_11274</name>
</gene>
<name>A0A0D8XDN5_DICVI</name>
<feature type="compositionally biased region" description="Basic and acidic residues" evidence="1">
    <location>
        <begin position="250"/>
        <end position="262"/>
    </location>
</feature>
<dbReference type="OrthoDB" id="5876224at2759"/>
<dbReference type="Proteomes" id="UP000053766">
    <property type="component" value="Unassembled WGS sequence"/>
</dbReference>
<dbReference type="AlphaFoldDB" id="A0A0D8XDN5"/>
<feature type="region of interest" description="Disordered" evidence="1">
    <location>
        <begin position="192"/>
        <end position="262"/>
    </location>
</feature>
<feature type="region of interest" description="Disordered" evidence="1">
    <location>
        <begin position="301"/>
        <end position="331"/>
    </location>
</feature>
<feature type="compositionally biased region" description="Basic and acidic residues" evidence="1">
    <location>
        <begin position="196"/>
        <end position="212"/>
    </location>
</feature>
<evidence type="ECO:0000313" key="3">
    <source>
        <dbReference type="Proteomes" id="UP000053766"/>
    </source>
</evidence>
<proteinExistence type="predicted"/>
<reference evidence="2 3" key="1">
    <citation type="submission" date="2013-11" db="EMBL/GenBank/DDBJ databases">
        <title>Draft genome of the bovine lungworm Dictyocaulus viviparus.</title>
        <authorList>
            <person name="Mitreva M."/>
        </authorList>
    </citation>
    <scope>NUCLEOTIDE SEQUENCE [LARGE SCALE GENOMIC DNA]</scope>
    <source>
        <strain evidence="2 3">HannoverDv2000</strain>
    </source>
</reference>
<feature type="region of interest" description="Disordered" evidence="1">
    <location>
        <begin position="357"/>
        <end position="395"/>
    </location>
</feature>
<dbReference type="EMBL" id="KN716632">
    <property type="protein sequence ID" value="KJH42735.1"/>
    <property type="molecule type" value="Genomic_DNA"/>
</dbReference>
<feature type="compositionally biased region" description="Basic and acidic residues" evidence="1">
    <location>
        <begin position="374"/>
        <end position="385"/>
    </location>
</feature>
<evidence type="ECO:0000313" key="2">
    <source>
        <dbReference type="EMBL" id="KJH42735.1"/>
    </source>
</evidence>
<keyword evidence="3" id="KW-1185">Reference proteome</keyword>
<sequence length="465" mass="52915">MVFTENTVTYKRGSKDTVLTNLTRLLSRLSGAMAPAAASPHSADAASTTVAPQNHNLDEVSFILSVTIYGGQRTMADVTMAICTSPRDRRIDTPQWTSDSGQNLYASVDSLEDGGPQNIYAPQSYRAKDAEKYELILKKKKKNHDLEEILPGFLPQNQFVPVSYAPSPYAQLMEQSRFCAKCGRDAVQDVIGAADHQPREQKNPFSQTERRNPFQHNPFQKGHEDKRRVPYASSRGDMWKEGDEGYGGKIRKEDDQPDAQEKNVHRCAEKIPNTLEMTKMKHFFSVLGSIDGECAWKPGRGSVRNPFSSPPNHSPNQFKGREPRDSGGLWNSKPTEKFYKFSCRMLRQCAWKPGRGSVRNPFSSPPNHSPNQFKGREPRDSEQREKFRKPAPQCPQWEDRHHRVNNNCPLWHPYKMCLFYPNCRSTALDCGYAHPFCSEDECECAEENKDPQLNHWIGPNRTYVD</sequence>
<evidence type="ECO:0000256" key="1">
    <source>
        <dbReference type="SAM" id="MobiDB-lite"/>
    </source>
</evidence>
<accession>A0A0D8XDN5</accession>
<organism evidence="2 3">
    <name type="scientific">Dictyocaulus viviparus</name>
    <name type="common">Bovine lungworm</name>
    <dbReference type="NCBI Taxonomy" id="29172"/>
    <lineage>
        <taxon>Eukaryota</taxon>
        <taxon>Metazoa</taxon>
        <taxon>Ecdysozoa</taxon>
        <taxon>Nematoda</taxon>
        <taxon>Chromadorea</taxon>
        <taxon>Rhabditida</taxon>
        <taxon>Rhabditina</taxon>
        <taxon>Rhabditomorpha</taxon>
        <taxon>Strongyloidea</taxon>
        <taxon>Metastrongylidae</taxon>
        <taxon>Dictyocaulus</taxon>
    </lineage>
</organism>